<dbReference type="AlphaFoldDB" id="A0AAV0LZF4"/>
<proteinExistence type="predicted"/>
<dbReference type="EMBL" id="CAMGYJ010000006">
    <property type="protein sequence ID" value="CAI0439535.1"/>
    <property type="molecule type" value="Genomic_DNA"/>
</dbReference>
<organism evidence="1 2">
    <name type="scientific">Linum tenue</name>
    <dbReference type="NCBI Taxonomy" id="586396"/>
    <lineage>
        <taxon>Eukaryota</taxon>
        <taxon>Viridiplantae</taxon>
        <taxon>Streptophyta</taxon>
        <taxon>Embryophyta</taxon>
        <taxon>Tracheophyta</taxon>
        <taxon>Spermatophyta</taxon>
        <taxon>Magnoliopsida</taxon>
        <taxon>eudicotyledons</taxon>
        <taxon>Gunneridae</taxon>
        <taxon>Pentapetalae</taxon>
        <taxon>rosids</taxon>
        <taxon>fabids</taxon>
        <taxon>Malpighiales</taxon>
        <taxon>Linaceae</taxon>
        <taxon>Linum</taxon>
    </lineage>
</organism>
<evidence type="ECO:0000313" key="2">
    <source>
        <dbReference type="Proteomes" id="UP001154282"/>
    </source>
</evidence>
<accession>A0AAV0LZF4</accession>
<evidence type="ECO:0000313" key="1">
    <source>
        <dbReference type="EMBL" id="CAI0439535.1"/>
    </source>
</evidence>
<protein>
    <submittedName>
        <fullName evidence="1">Uncharacterized protein</fullName>
    </submittedName>
</protein>
<dbReference type="Proteomes" id="UP001154282">
    <property type="component" value="Unassembled WGS sequence"/>
</dbReference>
<gene>
    <name evidence="1" type="ORF">LITE_LOCUS26180</name>
</gene>
<comment type="caution">
    <text evidence="1">The sequence shown here is derived from an EMBL/GenBank/DDBJ whole genome shotgun (WGS) entry which is preliminary data.</text>
</comment>
<name>A0AAV0LZF4_9ROSI</name>
<keyword evidence="2" id="KW-1185">Reference proteome</keyword>
<sequence length="189" mass="21366">MAVFSLNSDKQFIQTHHPSPYIHVYEYKGDPNVFEMIHAQDSSFRLPPTRIAVPLSPLRGAVTEFDELEVFGVTIRGNQLVQLFNDLTLTHANGKTFPLLVNRQGLCFLEVGGQPVRRLRINDHFGWSKYGVAPRICTIWSVWDMNNGAVLVAPPVEEDGCESMLRKMLEERDKEVAALKSAMKALCHE</sequence>
<reference evidence="1" key="1">
    <citation type="submission" date="2022-08" db="EMBL/GenBank/DDBJ databases">
        <authorList>
            <person name="Gutierrez-Valencia J."/>
        </authorList>
    </citation>
    <scope>NUCLEOTIDE SEQUENCE</scope>
</reference>